<name>A0ABY6C993_9HYPH</name>
<dbReference type="Gene3D" id="1.10.357.10">
    <property type="entry name" value="Tetracycline Repressor, domain 2"/>
    <property type="match status" value="1"/>
</dbReference>
<dbReference type="EMBL" id="CP104964">
    <property type="protein sequence ID" value="UXN67866.1"/>
    <property type="molecule type" value="Genomic_DNA"/>
</dbReference>
<reference evidence="4 5" key="1">
    <citation type="submission" date="2022-09" db="EMBL/GenBank/DDBJ databases">
        <title>Interaction between co-microsymbionts with complementary sets of symbiotic genes in legume-rhizobium systems.</title>
        <authorList>
            <person name="Safronova V."/>
            <person name="Sazanova A."/>
            <person name="Afonin A."/>
            <person name="Chirak E."/>
        </authorList>
    </citation>
    <scope>NUCLEOTIDE SEQUENCE [LARGE SCALE GENOMIC DNA]</scope>
    <source>
        <strain evidence="4 5">A18/4-1</strain>
        <plasmid evidence="4 5">p_unnamed1</plasmid>
    </source>
</reference>
<dbReference type="Proteomes" id="UP001061862">
    <property type="component" value="Plasmid p_unnamed1"/>
</dbReference>
<geneLocation type="plasmid" evidence="4 5">
    <name>p_unnamed1</name>
</geneLocation>
<organism evidence="4 5">
    <name type="scientific">Devosia neptuniae</name>
    <dbReference type="NCBI Taxonomy" id="191302"/>
    <lineage>
        <taxon>Bacteria</taxon>
        <taxon>Pseudomonadati</taxon>
        <taxon>Pseudomonadota</taxon>
        <taxon>Alphaproteobacteria</taxon>
        <taxon>Hyphomicrobiales</taxon>
        <taxon>Devosiaceae</taxon>
        <taxon>Devosia</taxon>
    </lineage>
</organism>
<accession>A0ABY6C993</accession>
<dbReference type="InterPro" id="IPR036271">
    <property type="entry name" value="Tet_transcr_reg_TetR-rel_C_sf"/>
</dbReference>
<sequence>MIEAVKPKRKYASRHRAGQAAETREAVIAAAKQQFIAMGWQGTTIAGVARAAGVSTETIYAVFGNKQALLRMVLERAVRRAEPAIPLLEQAGPLAIAAASDQRAQIALFAEDITSVLGNVAVLMAVVRTAAATDTELAALYRGLHDGRRRNLVFVAKALLDKGPLRDGMDAETATALLWRLASPELFLLMTDIEGLQAASYAEWLTDALVNALLPS</sequence>
<dbReference type="InterPro" id="IPR001647">
    <property type="entry name" value="HTH_TetR"/>
</dbReference>
<dbReference type="PRINTS" id="PR00455">
    <property type="entry name" value="HTHTETR"/>
</dbReference>
<dbReference type="SUPFAM" id="SSF46689">
    <property type="entry name" value="Homeodomain-like"/>
    <property type="match status" value="1"/>
</dbReference>
<dbReference type="InterPro" id="IPR050109">
    <property type="entry name" value="HTH-type_TetR-like_transc_reg"/>
</dbReference>
<dbReference type="SUPFAM" id="SSF48498">
    <property type="entry name" value="Tetracyclin repressor-like, C-terminal domain"/>
    <property type="match status" value="1"/>
</dbReference>
<dbReference type="InterPro" id="IPR009057">
    <property type="entry name" value="Homeodomain-like_sf"/>
</dbReference>
<keyword evidence="5" id="KW-1185">Reference proteome</keyword>
<dbReference type="PANTHER" id="PTHR30055:SF148">
    <property type="entry name" value="TETR-FAMILY TRANSCRIPTIONAL REGULATOR"/>
    <property type="match status" value="1"/>
</dbReference>
<dbReference type="RefSeq" id="WP_262165382.1">
    <property type="nucleotide sequence ID" value="NZ_CP104964.1"/>
</dbReference>
<dbReference type="Pfam" id="PF00440">
    <property type="entry name" value="TetR_N"/>
    <property type="match status" value="1"/>
</dbReference>
<evidence type="ECO:0000259" key="3">
    <source>
        <dbReference type="PROSITE" id="PS50977"/>
    </source>
</evidence>
<keyword evidence="4" id="KW-0614">Plasmid</keyword>
<evidence type="ECO:0000313" key="5">
    <source>
        <dbReference type="Proteomes" id="UP001061862"/>
    </source>
</evidence>
<proteinExistence type="predicted"/>
<feature type="domain" description="HTH tetR-type" evidence="3">
    <location>
        <begin position="21"/>
        <end position="81"/>
    </location>
</feature>
<dbReference type="PANTHER" id="PTHR30055">
    <property type="entry name" value="HTH-TYPE TRANSCRIPTIONAL REGULATOR RUTR"/>
    <property type="match status" value="1"/>
</dbReference>
<evidence type="ECO:0000256" key="1">
    <source>
        <dbReference type="ARBA" id="ARBA00023125"/>
    </source>
</evidence>
<dbReference type="PROSITE" id="PS50977">
    <property type="entry name" value="HTH_TETR_2"/>
    <property type="match status" value="1"/>
</dbReference>
<keyword evidence="1 2" id="KW-0238">DNA-binding</keyword>
<gene>
    <name evidence="4" type="ORF">N8A98_02055</name>
</gene>
<evidence type="ECO:0000256" key="2">
    <source>
        <dbReference type="PROSITE-ProRule" id="PRU00335"/>
    </source>
</evidence>
<feature type="DNA-binding region" description="H-T-H motif" evidence="2">
    <location>
        <begin position="44"/>
        <end position="63"/>
    </location>
</feature>
<protein>
    <submittedName>
        <fullName evidence="4">TetR/AcrR family transcriptional regulator</fullName>
    </submittedName>
</protein>
<evidence type="ECO:0000313" key="4">
    <source>
        <dbReference type="EMBL" id="UXN67866.1"/>
    </source>
</evidence>